<feature type="transmembrane region" description="Helical" evidence="1">
    <location>
        <begin position="324"/>
        <end position="353"/>
    </location>
</feature>
<dbReference type="EMBL" id="LAZR01007941">
    <property type="protein sequence ID" value="KKM81933.1"/>
    <property type="molecule type" value="Genomic_DNA"/>
</dbReference>
<organism evidence="3">
    <name type="scientific">marine sediment metagenome</name>
    <dbReference type="NCBI Taxonomy" id="412755"/>
    <lineage>
        <taxon>unclassified sequences</taxon>
        <taxon>metagenomes</taxon>
        <taxon>ecological metagenomes</taxon>
    </lineage>
</organism>
<dbReference type="Gene3D" id="3.40.190.150">
    <property type="entry name" value="Bordetella uptake gene, domain 1"/>
    <property type="match status" value="1"/>
</dbReference>
<comment type="caution">
    <text evidence="3">The sequence shown here is derived from an EMBL/GenBank/DDBJ whole genome shotgun (WGS) entry which is preliminary data.</text>
</comment>
<name>A0A0F9KJ05_9ZZZZ</name>
<accession>A0A0F9KJ05</accession>
<sequence length="408" mass="43585">MSIKRTLIAAGLTLMAAIPALAQSDFPTKAMTYIIPFNAGGESDISARFQQAEWKEHTGQDVIIQYQSGAGGAQAWSQLNSIPGDGYTIMGINLPHTVLQPMEGSVGYKTDELTPVNYFHYTPNAIFVTQDSEYKTLQELIDYAKENPGLVTFAGSGAKSANNLGQLQFDDLAGVKTTYIPFSGTGPSITAVLGSQTTAGFNYATSGTNQGDALRMLAVASEKRLPAFPDVPTFKELGLDIVGGAYRGVAVPDSTSEEMRQRISDIVTEINHADRHWLWPDAGLHEKDEGRIRQERCRARDWQLRSSSMELLGYLLDALTPFNLMLALIGVVLGTVIGALPGLSATMAVAVLVPFTFSMEPASGLIALGAIYTGAIYGGAFAAILVNTPGTPSAIATTFDGYPMARRG</sequence>
<dbReference type="Gene3D" id="3.40.190.10">
    <property type="entry name" value="Periplasmic binding protein-like II"/>
    <property type="match status" value="1"/>
</dbReference>
<dbReference type="AlphaFoldDB" id="A0A0F9KJ05"/>
<dbReference type="CDD" id="cd07012">
    <property type="entry name" value="PBP2_Bug_TTT"/>
    <property type="match status" value="1"/>
</dbReference>
<dbReference type="InterPro" id="IPR042100">
    <property type="entry name" value="Bug_dom1"/>
</dbReference>
<dbReference type="InterPro" id="IPR005064">
    <property type="entry name" value="BUG"/>
</dbReference>
<dbReference type="Pfam" id="PF03401">
    <property type="entry name" value="TctC"/>
    <property type="match status" value="1"/>
</dbReference>
<keyword evidence="1" id="KW-0472">Membrane</keyword>
<feature type="non-terminal residue" evidence="3">
    <location>
        <position position="408"/>
    </location>
</feature>
<evidence type="ECO:0000256" key="1">
    <source>
        <dbReference type="SAM" id="Phobius"/>
    </source>
</evidence>
<keyword evidence="1" id="KW-0812">Transmembrane</keyword>
<reference evidence="3" key="1">
    <citation type="journal article" date="2015" name="Nature">
        <title>Complex archaea that bridge the gap between prokaryotes and eukaryotes.</title>
        <authorList>
            <person name="Spang A."/>
            <person name="Saw J.H."/>
            <person name="Jorgensen S.L."/>
            <person name="Zaremba-Niedzwiedzka K."/>
            <person name="Martijn J."/>
            <person name="Lind A.E."/>
            <person name="van Eijk R."/>
            <person name="Schleper C."/>
            <person name="Guy L."/>
            <person name="Ettema T.J."/>
        </authorList>
    </citation>
    <scope>NUCLEOTIDE SEQUENCE</scope>
</reference>
<dbReference type="Pfam" id="PF01970">
    <property type="entry name" value="TctA"/>
    <property type="match status" value="1"/>
</dbReference>
<feature type="domain" description="DUF112" evidence="2">
    <location>
        <begin position="324"/>
        <end position="408"/>
    </location>
</feature>
<evidence type="ECO:0000313" key="3">
    <source>
        <dbReference type="EMBL" id="KKM81933.1"/>
    </source>
</evidence>
<dbReference type="InterPro" id="IPR002823">
    <property type="entry name" value="DUF112_TM"/>
</dbReference>
<keyword evidence="1" id="KW-1133">Transmembrane helix</keyword>
<feature type="transmembrane region" description="Helical" evidence="1">
    <location>
        <begin position="365"/>
        <end position="386"/>
    </location>
</feature>
<dbReference type="PANTHER" id="PTHR42928:SF5">
    <property type="entry name" value="BLR1237 PROTEIN"/>
    <property type="match status" value="1"/>
</dbReference>
<proteinExistence type="predicted"/>
<protein>
    <recommendedName>
        <fullName evidence="2">DUF112 domain-containing protein</fullName>
    </recommendedName>
</protein>
<evidence type="ECO:0000259" key="2">
    <source>
        <dbReference type="Pfam" id="PF01970"/>
    </source>
</evidence>
<dbReference type="PANTHER" id="PTHR42928">
    <property type="entry name" value="TRICARBOXYLATE-BINDING PROTEIN"/>
    <property type="match status" value="1"/>
</dbReference>
<gene>
    <name evidence="3" type="ORF">LCGC14_1324830</name>
</gene>